<protein>
    <submittedName>
        <fullName evidence="2">Uncharacterized protein</fullName>
    </submittedName>
</protein>
<dbReference type="EMBL" id="JAIGNO010000003">
    <property type="protein sequence ID" value="MBX7482081.1"/>
    <property type="molecule type" value="Genomic_DNA"/>
</dbReference>
<feature type="compositionally biased region" description="Low complexity" evidence="1">
    <location>
        <begin position="170"/>
        <end position="179"/>
    </location>
</feature>
<accession>A0ABS7J425</accession>
<gene>
    <name evidence="2" type="ORF">K3174_06030</name>
</gene>
<feature type="compositionally biased region" description="Basic and acidic residues" evidence="1">
    <location>
        <begin position="109"/>
        <end position="118"/>
    </location>
</feature>
<dbReference type="Proteomes" id="UP000755104">
    <property type="component" value="Unassembled WGS sequence"/>
</dbReference>
<proteinExistence type="predicted"/>
<keyword evidence="3" id="KW-1185">Reference proteome</keyword>
<sequence length="623" mass="67642">MAKKSQSFGSFADAAEALKKLKDKSGVAQHQHRAASPPAKPDLTSSNEFADIEAAMMKKAEQQAATSPIKPKRKEFEVQPTGRGRPKVVPVEAATPPPNQIKAGLLRKRAPEERKKPEPPPPIAEQTSPLASPTQNPRAPKGKKTVKGKSRLPRKPNMVVAKAKPPPQPVAAIPAHPATTAPPPPTTKHLLERIRVLFGEAPPPIEARPQRTLPWVRNGVEECVARGAEITRRQAEPDHSGYIIGCDFGTSSIKLAVRQPYRAGNPTAARPAPNLLQSNRHPYLWQSVIWFSPDTEEFSLLPGKGKVALEGFKAGILAGGGGMRILPDLPVSRNEAAAAFLALQLAHCLGWYATTEPLGSDAASNFLAINIGIPVAAQDDTKTYRDFRHIVSAARALMPHANCLTHNKVRECYQASTHELPAGFDLIPELTAAISGYANEPYARDGAHILIDVGASTLDVVAFNLVNRERVAAFAADVNLLGAAALDAARSDGFPDDLFRRACFEHYDNVFKYARHPRVAPRNFDATLRRNPVQLIAIGGGCKTSVHKELIARLHPTLGDLKIVRPSPPEHMTKLKCDASRLLLAYGLTSDIPEQLELRRPSEIPQINDQQSAPITFISKDDV</sequence>
<organism evidence="2 3">
    <name type="scientific">Qipengyuania qiaonensis</name>
    <dbReference type="NCBI Taxonomy" id="2867240"/>
    <lineage>
        <taxon>Bacteria</taxon>
        <taxon>Pseudomonadati</taxon>
        <taxon>Pseudomonadota</taxon>
        <taxon>Alphaproteobacteria</taxon>
        <taxon>Sphingomonadales</taxon>
        <taxon>Erythrobacteraceae</taxon>
        <taxon>Qipengyuania</taxon>
    </lineage>
</organism>
<feature type="compositionally biased region" description="Polar residues" evidence="1">
    <location>
        <begin position="125"/>
        <end position="137"/>
    </location>
</feature>
<evidence type="ECO:0000313" key="3">
    <source>
        <dbReference type="Proteomes" id="UP000755104"/>
    </source>
</evidence>
<reference evidence="2 3" key="1">
    <citation type="submission" date="2021-08" db="EMBL/GenBank/DDBJ databases">
        <title>Comparative Genomics Analysis of the Genus Qipengyuania Reveals Extensive Genetic Diversity and Metabolic Versatility, Including the Description of Fifteen Novel Species.</title>
        <authorList>
            <person name="Liu Y."/>
        </authorList>
    </citation>
    <scope>NUCLEOTIDE SEQUENCE [LARGE SCALE GENOMIC DNA]</scope>
    <source>
        <strain evidence="2 3">6D47A</strain>
    </source>
</reference>
<feature type="compositionally biased region" description="Basic residues" evidence="1">
    <location>
        <begin position="140"/>
        <end position="154"/>
    </location>
</feature>
<evidence type="ECO:0000256" key="1">
    <source>
        <dbReference type="SAM" id="MobiDB-lite"/>
    </source>
</evidence>
<name>A0ABS7J425_9SPHN</name>
<comment type="caution">
    <text evidence="2">The sequence shown here is derived from an EMBL/GenBank/DDBJ whole genome shotgun (WGS) entry which is preliminary data.</text>
</comment>
<dbReference type="RefSeq" id="WP_221556806.1">
    <property type="nucleotide sequence ID" value="NZ_JAIGNO010000003.1"/>
</dbReference>
<evidence type="ECO:0000313" key="2">
    <source>
        <dbReference type="EMBL" id="MBX7482081.1"/>
    </source>
</evidence>
<feature type="region of interest" description="Disordered" evidence="1">
    <location>
        <begin position="22"/>
        <end position="185"/>
    </location>
</feature>